<comment type="caution">
    <text evidence="7">The sequence shown here is derived from an EMBL/GenBank/DDBJ whole genome shotgun (WGS) entry which is preliminary data.</text>
</comment>
<evidence type="ECO:0000313" key="8">
    <source>
        <dbReference type="Proteomes" id="UP000789572"/>
    </source>
</evidence>
<evidence type="ECO:0000256" key="5">
    <source>
        <dbReference type="ARBA" id="ARBA00022989"/>
    </source>
</evidence>
<sequence>MDGKLWFKVNGNIGSDEENAPVHMAMRLVLSNSKITAVGAIQTLFEASMYTFVFFWGPLLEERSINIEHEMPFGVIFSR</sequence>
<dbReference type="Pfam" id="PF05631">
    <property type="entry name" value="MFS_5"/>
    <property type="match status" value="1"/>
</dbReference>
<evidence type="ECO:0000256" key="2">
    <source>
        <dbReference type="ARBA" id="ARBA00022448"/>
    </source>
</evidence>
<keyword evidence="3" id="KW-1003">Cell membrane</keyword>
<evidence type="ECO:0000313" key="7">
    <source>
        <dbReference type="EMBL" id="CAG8612128.1"/>
    </source>
</evidence>
<keyword evidence="2" id="KW-0813">Transport</keyword>
<accession>A0A9N9GJ50</accession>
<evidence type="ECO:0000256" key="6">
    <source>
        <dbReference type="ARBA" id="ARBA00023136"/>
    </source>
</evidence>
<protein>
    <submittedName>
        <fullName evidence="7">6899_t:CDS:1</fullName>
    </submittedName>
</protein>
<keyword evidence="4" id="KW-0812">Transmembrane</keyword>
<dbReference type="AlphaFoldDB" id="A0A9N9GJ50"/>
<evidence type="ECO:0000256" key="1">
    <source>
        <dbReference type="ARBA" id="ARBA00004651"/>
    </source>
</evidence>
<dbReference type="EMBL" id="CAJVPJ010002064">
    <property type="protein sequence ID" value="CAG8612128.1"/>
    <property type="molecule type" value="Genomic_DNA"/>
</dbReference>
<evidence type="ECO:0000256" key="4">
    <source>
        <dbReference type="ARBA" id="ARBA00022692"/>
    </source>
</evidence>
<proteinExistence type="predicted"/>
<keyword evidence="5" id="KW-1133">Transmembrane helix</keyword>
<name>A0A9N9GJ50_9GLOM</name>
<organism evidence="7 8">
    <name type="scientific">Paraglomus occultum</name>
    <dbReference type="NCBI Taxonomy" id="144539"/>
    <lineage>
        <taxon>Eukaryota</taxon>
        <taxon>Fungi</taxon>
        <taxon>Fungi incertae sedis</taxon>
        <taxon>Mucoromycota</taxon>
        <taxon>Glomeromycotina</taxon>
        <taxon>Glomeromycetes</taxon>
        <taxon>Paraglomerales</taxon>
        <taxon>Paraglomeraceae</taxon>
        <taxon>Paraglomus</taxon>
    </lineage>
</organism>
<dbReference type="OrthoDB" id="263957at2759"/>
<dbReference type="GO" id="GO:0015098">
    <property type="term" value="F:molybdate ion transmembrane transporter activity"/>
    <property type="evidence" value="ECO:0007669"/>
    <property type="project" value="InterPro"/>
</dbReference>
<dbReference type="PANTHER" id="PTHR23516">
    <property type="entry name" value="SAM (S-ADENOSYL METHIONINE) TRANSPORTER"/>
    <property type="match status" value="1"/>
</dbReference>
<keyword evidence="6" id="KW-0472">Membrane</keyword>
<dbReference type="Proteomes" id="UP000789572">
    <property type="component" value="Unassembled WGS sequence"/>
</dbReference>
<reference evidence="7" key="1">
    <citation type="submission" date="2021-06" db="EMBL/GenBank/DDBJ databases">
        <authorList>
            <person name="Kallberg Y."/>
            <person name="Tangrot J."/>
            <person name="Rosling A."/>
        </authorList>
    </citation>
    <scope>NUCLEOTIDE SEQUENCE</scope>
    <source>
        <strain evidence="7">IA702</strain>
    </source>
</reference>
<dbReference type="PANTHER" id="PTHR23516:SF1">
    <property type="entry name" value="MOLYBDATE-ANION TRANSPORTER"/>
    <property type="match status" value="1"/>
</dbReference>
<dbReference type="GO" id="GO:0005886">
    <property type="term" value="C:plasma membrane"/>
    <property type="evidence" value="ECO:0007669"/>
    <property type="project" value="UniProtKB-SubCell"/>
</dbReference>
<gene>
    <name evidence="7" type="ORF">POCULU_LOCUS8000</name>
</gene>
<evidence type="ECO:0000256" key="3">
    <source>
        <dbReference type="ARBA" id="ARBA00022475"/>
    </source>
</evidence>
<dbReference type="InterPro" id="IPR008509">
    <property type="entry name" value="MOT2/MFSD5"/>
</dbReference>
<comment type="subcellular location">
    <subcellularLocation>
        <location evidence="1">Cell membrane</location>
        <topology evidence="1">Multi-pass membrane protein</topology>
    </subcellularLocation>
</comment>
<keyword evidence="8" id="KW-1185">Reference proteome</keyword>